<protein>
    <submittedName>
        <fullName evidence="2">Uncharacterized protein</fullName>
    </submittedName>
</protein>
<dbReference type="Proteomes" id="UP000502996">
    <property type="component" value="Chromosome"/>
</dbReference>
<evidence type="ECO:0000313" key="3">
    <source>
        <dbReference type="Proteomes" id="UP000502996"/>
    </source>
</evidence>
<dbReference type="KEGG" id="nano:G5V58_15315"/>
<evidence type="ECO:0000313" key="2">
    <source>
        <dbReference type="EMBL" id="QIG43958.1"/>
    </source>
</evidence>
<feature type="chain" id="PRO_5026008039" evidence="1">
    <location>
        <begin position="31"/>
        <end position="176"/>
    </location>
</feature>
<dbReference type="RefSeq" id="WP_165234453.1">
    <property type="nucleotide sequence ID" value="NZ_CP049257.1"/>
</dbReference>
<evidence type="ECO:0000256" key="1">
    <source>
        <dbReference type="SAM" id="SignalP"/>
    </source>
</evidence>
<keyword evidence="1" id="KW-0732">Signal</keyword>
<organism evidence="2 3">
    <name type="scientific">Nocardioides anomalus</name>
    <dbReference type="NCBI Taxonomy" id="2712223"/>
    <lineage>
        <taxon>Bacteria</taxon>
        <taxon>Bacillati</taxon>
        <taxon>Actinomycetota</taxon>
        <taxon>Actinomycetes</taxon>
        <taxon>Propionibacteriales</taxon>
        <taxon>Nocardioidaceae</taxon>
        <taxon>Nocardioides</taxon>
    </lineage>
</organism>
<feature type="signal peptide" evidence="1">
    <location>
        <begin position="1"/>
        <end position="30"/>
    </location>
</feature>
<keyword evidence="3" id="KW-1185">Reference proteome</keyword>
<reference evidence="2 3" key="1">
    <citation type="submission" date="2020-02" db="EMBL/GenBank/DDBJ databases">
        <title>Full genome sequence of Nocardioides sp. R-3366.</title>
        <authorList>
            <person name="Im W.-T."/>
        </authorList>
    </citation>
    <scope>NUCLEOTIDE SEQUENCE [LARGE SCALE GENOMIC DNA]</scope>
    <source>
        <strain evidence="2 3">R-3366</strain>
    </source>
</reference>
<name>A0A6G6WF47_9ACTN</name>
<sequence>MLKTALSASLAGAALTTALTAGLVTTPAHAAPIASGDDPTACQRVWDRLQEAMQDDIAAAVSLPPRAQRRALVAVRTAALHGVYGEQVQQAAERLRARRAEVYRSFPAALKADVRAARSLGPREQRRAMTAIRTAARRGVYGDRVQALAEKRQAFYAGCDGVAQTAASATGDPLAG</sequence>
<accession>A0A6G6WF47</accession>
<proteinExistence type="predicted"/>
<dbReference type="EMBL" id="CP049257">
    <property type="protein sequence ID" value="QIG43958.1"/>
    <property type="molecule type" value="Genomic_DNA"/>
</dbReference>
<gene>
    <name evidence="2" type="ORF">G5V58_15315</name>
</gene>
<dbReference type="AlphaFoldDB" id="A0A6G6WF47"/>